<feature type="transmembrane region" description="Helical" evidence="2">
    <location>
        <begin position="224"/>
        <end position="244"/>
    </location>
</feature>
<reference evidence="3 4" key="1">
    <citation type="submission" date="2017-06" db="EMBL/GenBank/DDBJ databases">
        <title>Draft genome sequence of Fusobacterium nucleatum subsp. animalis KCOM 1280 (=ChDC F318).</title>
        <authorList>
            <person name="Kook J.-K."/>
            <person name="Park S.-N."/>
            <person name="Lim Y.K."/>
            <person name="Roh H."/>
        </authorList>
    </citation>
    <scope>NUCLEOTIDE SEQUENCE [LARGE SCALE GENOMIC DNA]</scope>
    <source>
        <strain evidence="4">KCOM 1280 ( ChDC F318)</strain>
    </source>
</reference>
<gene>
    <name evidence="3" type="ORF">RN90_10955</name>
</gene>
<dbReference type="InterPro" id="IPR049458">
    <property type="entry name" value="EpsG-like"/>
</dbReference>
<evidence type="ECO:0000313" key="4">
    <source>
        <dbReference type="Proteomes" id="UP000226179"/>
    </source>
</evidence>
<keyword evidence="2" id="KW-0472">Membrane</keyword>
<accession>A0A2B7YXV5</accession>
<dbReference type="Proteomes" id="UP000226179">
    <property type="component" value="Unassembled WGS sequence"/>
</dbReference>
<protein>
    <recommendedName>
        <fullName evidence="5">EpsG family protein</fullName>
    </recommendedName>
</protein>
<feature type="transmembrane region" description="Helical" evidence="2">
    <location>
        <begin position="49"/>
        <end position="68"/>
    </location>
</feature>
<evidence type="ECO:0008006" key="5">
    <source>
        <dbReference type="Google" id="ProtNLM"/>
    </source>
</evidence>
<proteinExistence type="predicted"/>
<feature type="transmembrane region" description="Helical" evidence="2">
    <location>
        <begin position="189"/>
        <end position="212"/>
    </location>
</feature>
<evidence type="ECO:0000256" key="1">
    <source>
        <dbReference type="SAM" id="Coils"/>
    </source>
</evidence>
<organism evidence="3 4">
    <name type="scientific">Fusobacterium animalis</name>
    <dbReference type="NCBI Taxonomy" id="76859"/>
    <lineage>
        <taxon>Bacteria</taxon>
        <taxon>Fusobacteriati</taxon>
        <taxon>Fusobacteriota</taxon>
        <taxon>Fusobacteriia</taxon>
        <taxon>Fusobacteriales</taxon>
        <taxon>Fusobacteriaceae</taxon>
        <taxon>Fusobacterium</taxon>
    </lineage>
</organism>
<dbReference type="EMBL" id="NJGJ01000001">
    <property type="protein sequence ID" value="PGH25823.1"/>
    <property type="molecule type" value="Genomic_DNA"/>
</dbReference>
<evidence type="ECO:0000256" key="2">
    <source>
        <dbReference type="SAM" id="Phobius"/>
    </source>
</evidence>
<comment type="caution">
    <text evidence="3">The sequence shown here is derived from an EMBL/GenBank/DDBJ whole genome shotgun (WGS) entry which is preliminary data.</text>
</comment>
<feature type="transmembrane region" description="Helical" evidence="2">
    <location>
        <begin position="356"/>
        <end position="374"/>
    </location>
</feature>
<sequence>MRYIRSIKENYERIECKKEIFVIYYIILFIILFYYSLKYEILYKEKRSGKKAILFFIIFIFAFSYQMGTDWINYQNFYEYEIPHIKLEDLYNNSKFVFSSEKAFVLLNMFFYNLGFSYELFTGIVIGFCLFFILKSIEQRSDNFYFSFFLSIVIFLFGYSLEPVFRQLIALTLIVIGFKYIERRNFFKYLFVIILATQFHISAFIALPIYFLEKIDFSKKKFCLLFFGSYIIILLRSKIFLVLIKISSKFLRYESYFLSNRYGLSVERSFLGEIYSVGIFIVYTYIIFYSYEFSKNKKNYLKNMSLIYIVLNYFANIFPILFRVSHYFVIGFIVSMSSLKFIRTPNKKILKLGKRSISYILIIFLYIPFILDAWREIYGTKLNIYRYGNYKNYFVEMVNGRLKNNFYEKSEEYRKNIENFLNEEDKEREEKRNKDIK</sequence>
<keyword evidence="1" id="KW-0175">Coiled coil</keyword>
<dbReference type="AlphaFoldDB" id="A0A2B7YXV5"/>
<keyword evidence="2" id="KW-0812">Transmembrane</keyword>
<feature type="transmembrane region" description="Helical" evidence="2">
    <location>
        <begin position="20"/>
        <end position="37"/>
    </location>
</feature>
<feature type="coiled-coil region" evidence="1">
    <location>
        <begin position="403"/>
        <end position="434"/>
    </location>
</feature>
<dbReference type="Pfam" id="PF14897">
    <property type="entry name" value="EpsG"/>
    <property type="match status" value="1"/>
</dbReference>
<feature type="transmembrane region" description="Helical" evidence="2">
    <location>
        <begin position="110"/>
        <end position="134"/>
    </location>
</feature>
<feature type="transmembrane region" description="Helical" evidence="2">
    <location>
        <begin position="270"/>
        <end position="291"/>
    </location>
</feature>
<name>A0A2B7YXV5_9FUSO</name>
<keyword evidence="2" id="KW-1133">Transmembrane helix</keyword>
<feature type="transmembrane region" description="Helical" evidence="2">
    <location>
        <begin position="311"/>
        <end position="335"/>
    </location>
</feature>
<feature type="transmembrane region" description="Helical" evidence="2">
    <location>
        <begin position="143"/>
        <end position="159"/>
    </location>
</feature>
<evidence type="ECO:0000313" key="3">
    <source>
        <dbReference type="EMBL" id="PGH25823.1"/>
    </source>
</evidence>